<accession>A0A401G7B0</accession>
<feature type="compositionally biased region" description="Basic and acidic residues" evidence="1">
    <location>
        <begin position="70"/>
        <end position="82"/>
    </location>
</feature>
<protein>
    <submittedName>
        <fullName evidence="3">Uncharacterized protein</fullName>
    </submittedName>
</protein>
<sequence>MARKLALSTMEISLALWARMAFLRSAAISFDCMPKKVLHLKKQTAMQSPGDSEPAVPATNANIDSCNGSEEPRAADSGHDADAGLSSGTSEVPGPSSQPGPIEEPLYLASGFWNYVDDLLVAICNDVGAHGGTREEQEDALKSFFTATFQNDLRAFRGLGASEKGEVVTVDWQVTIQDNLMW</sequence>
<feature type="compositionally biased region" description="Polar residues" evidence="1">
    <location>
        <begin position="59"/>
        <end position="68"/>
    </location>
</feature>
<gene>
    <name evidence="3" type="ORF">SCP_0109380</name>
</gene>
<evidence type="ECO:0000313" key="3">
    <source>
        <dbReference type="EMBL" id="GBE78056.1"/>
    </source>
</evidence>
<dbReference type="RefSeq" id="XP_027608969.1">
    <property type="nucleotide sequence ID" value="XM_027753168.1"/>
</dbReference>
<dbReference type="EMBL" id="BFAD01000001">
    <property type="protein sequence ID" value="GBE78056.1"/>
    <property type="molecule type" value="Genomic_DNA"/>
</dbReference>
<dbReference type="Proteomes" id="UP000287166">
    <property type="component" value="Unassembled WGS sequence"/>
</dbReference>
<evidence type="ECO:0000256" key="2">
    <source>
        <dbReference type="SAM" id="SignalP"/>
    </source>
</evidence>
<reference evidence="3 4" key="1">
    <citation type="journal article" date="2018" name="Sci. Rep.">
        <title>Genome sequence of the cauliflower mushroom Sparassis crispa (Hanabiratake) and its association with beneficial usage.</title>
        <authorList>
            <person name="Kiyama R."/>
            <person name="Furutani Y."/>
            <person name="Kawaguchi K."/>
            <person name="Nakanishi T."/>
        </authorList>
    </citation>
    <scope>NUCLEOTIDE SEQUENCE [LARGE SCALE GENOMIC DNA]</scope>
</reference>
<feature type="region of interest" description="Disordered" evidence="1">
    <location>
        <begin position="43"/>
        <end position="101"/>
    </location>
</feature>
<name>A0A401G7B0_9APHY</name>
<organism evidence="3 4">
    <name type="scientific">Sparassis crispa</name>
    <dbReference type="NCBI Taxonomy" id="139825"/>
    <lineage>
        <taxon>Eukaryota</taxon>
        <taxon>Fungi</taxon>
        <taxon>Dikarya</taxon>
        <taxon>Basidiomycota</taxon>
        <taxon>Agaricomycotina</taxon>
        <taxon>Agaricomycetes</taxon>
        <taxon>Polyporales</taxon>
        <taxon>Sparassidaceae</taxon>
        <taxon>Sparassis</taxon>
    </lineage>
</organism>
<dbReference type="InParanoid" id="A0A401G7B0"/>
<dbReference type="OrthoDB" id="2756261at2759"/>
<dbReference type="AlphaFoldDB" id="A0A401G7B0"/>
<proteinExistence type="predicted"/>
<keyword evidence="2" id="KW-0732">Signal</keyword>
<dbReference type="GeneID" id="38774973"/>
<evidence type="ECO:0000313" key="4">
    <source>
        <dbReference type="Proteomes" id="UP000287166"/>
    </source>
</evidence>
<evidence type="ECO:0000256" key="1">
    <source>
        <dbReference type="SAM" id="MobiDB-lite"/>
    </source>
</evidence>
<comment type="caution">
    <text evidence="3">The sequence shown here is derived from an EMBL/GenBank/DDBJ whole genome shotgun (WGS) entry which is preliminary data.</text>
</comment>
<keyword evidence="4" id="KW-1185">Reference proteome</keyword>
<feature type="compositionally biased region" description="Polar residues" evidence="1">
    <location>
        <begin position="86"/>
        <end position="99"/>
    </location>
</feature>
<feature type="chain" id="PRO_5019420317" evidence="2">
    <location>
        <begin position="28"/>
        <end position="182"/>
    </location>
</feature>
<feature type="signal peptide" evidence="2">
    <location>
        <begin position="1"/>
        <end position="27"/>
    </location>
</feature>